<evidence type="ECO:0000256" key="1">
    <source>
        <dbReference type="SAM" id="SignalP"/>
    </source>
</evidence>
<name>A0AAN8V3X9_9MAGN</name>
<dbReference type="GO" id="GO:0016829">
    <property type="term" value="F:lyase activity"/>
    <property type="evidence" value="ECO:0007669"/>
    <property type="project" value="UniProtKB-KW"/>
</dbReference>
<evidence type="ECO:0000259" key="2">
    <source>
        <dbReference type="Pfam" id="PF08787"/>
    </source>
</evidence>
<evidence type="ECO:0000313" key="3">
    <source>
        <dbReference type="EMBL" id="KAK6922886.1"/>
    </source>
</evidence>
<comment type="caution">
    <text evidence="3">The sequence shown here is derived from an EMBL/GenBank/DDBJ whole genome shotgun (WGS) entry which is preliminary data.</text>
</comment>
<proteinExistence type="predicted"/>
<evidence type="ECO:0000313" key="4">
    <source>
        <dbReference type="Proteomes" id="UP001370490"/>
    </source>
</evidence>
<dbReference type="EMBL" id="JBAMMX010000018">
    <property type="protein sequence ID" value="KAK6922886.1"/>
    <property type="molecule type" value="Genomic_DNA"/>
</dbReference>
<sequence>MKALNSKIVAILCLIVFSKSKVQGWTDDPTYGFEELPLNTSLYHIQKPYDLPVSDRYSFIDGVHELWVFSTDKPLSHNSPTHPRTEIMIQKLEILLVSKTCSHFEGYEYYSGVWQFEGCGYVPNGTTGVCIMQVFGADPPRATTFMLRVYNGSLFYYADSLLQSDIYDKWFRLNVIHDVGASNVKIYIDGVHKFEATGRGGTFHYFKCGVYGQDGMSPCMESRWKGIRVLKKL</sequence>
<dbReference type="InterPro" id="IPR014895">
    <property type="entry name" value="Alginate_lyase_2"/>
</dbReference>
<gene>
    <name evidence="3" type="ORF">RJ641_011190</name>
</gene>
<protein>
    <submittedName>
        <fullName evidence="3">Alginate lyase 2</fullName>
    </submittedName>
</protein>
<reference evidence="3 4" key="1">
    <citation type="submission" date="2023-12" db="EMBL/GenBank/DDBJ databases">
        <title>A high-quality genome assembly for Dillenia turbinata (Dilleniales).</title>
        <authorList>
            <person name="Chanderbali A."/>
        </authorList>
    </citation>
    <scope>NUCLEOTIDE SEQUENCE [LARGE SCALE GENOMIC DNA]</scope>
    <source>
        <strain evidence="3">LSX21</strain>
        <tissue evidence="3">Leaf</tissue>
    </source>
</reference>
<accession>A0AAN8V3X9</accession>
<dbReference type="AlphaFoldDB" id="A0AAN8V3X9"/>
<keyword evidence="3" id="KW-0456">Lyase</keyword>
<dbReference type="InterPro" id="IPR013320">
    <property type="entry name" value="ConA-like_dom_sf"/>
</dbReference>
<feature type="signal peptide" evidence="1">
    <location>
        <begin position="1"/>
        <end position="24"/>
    </location>
</feature>
<dbReference type="SUPFAM" id="SSF49899">
    <property type="entry name" value="Concanavalin A-like lectins/glucanases"/>
    <property type="match status" value="1"/>
</dbReference>
<keyword evidence="4" id="KW-1185">Reference proteome</keyword>
<keyword evidence="1" id="KW-0732">Signal</keyword>
<dbReference type="Proteomes" id="UP001370490">
    <property type="component" value="Unassembled WGS sequence"/>
</dbReference>
<organism evidence="3 4">
    <name type="scientific">Dillenia turbinata</name>
    <dbReference type="NCBI Taxonomy" id="194707"/>
    <lineage>
        <taxon>Eukaryota</taxon>
        <taxon>Viridiplantae</taxon>
        <taxon>Streptophyta</taxon>
        <taxon>Embryophyta</taxon>
        <taxon>Tracheophyta</taxon>
        <taxon>Spermatophyta</taxon>
        <taxon>Magnoliopsida</taxon>
        <taxon>eudicotyledons</taxon>
        <taxon>Gunneridae</taxon>
        <taxon>Pentapetalae</taxon>
        <taxon>Dilleniales</taxon>
        <taxon>Dilleniaceae</taxon>
        <taxon>Dillenia</taxon>
    </lineage>
</organism>
<dbReference type="PANTHER" id="PTHR33681">
    <property type="entry name" value="BINDING PROTEIN, PUTATIVE, EXPRESSED-RELATED"/>
    <property type="match status" value="1"/>
</dbReference>
<feature type="domain" description="Alginate lyase 2" evidence="2">
    <location>
        <begin position="41"/>
        <end position="229"/>
    </location>
</feature>
<dbReference type="PANTHER" id="PTHR33681:SF23">
    <property type="entry name" value="ALGINATE LYASE 2 DOMAIN-CONTAINING PROTEIN"/>
    <property type="match status" value="1"/>
</dbReference>
<feature type="chain" id="PRO_5042968025" evidence="1">
    <location>
        <begin position="25"/>
        <end position="233"/>
    </location>
</feature>
<dbReference type="Gene3D" id="2.60.120.200">
    <property type="match status" value="1"/>
</dbReference>
<dbReference type="Pfam" id="PF08787">
    <property type="entry name" value="Alginate_lyase2"/>
    <property type="match status" value="1"/>
</dbReference>